<reference evidence="2" key="1">
    <citation type="journal article" date="2019" name="Int. J. Syst. Evol. Microbiol.">
        <title>The Global Catalogue of Microorganisms (GCM) 10K type strain sequencing project: providing services to taxonomists for standard genome sequencing and annotation.</title>
        <authorList>
            <consortium name="The Broad Institute Genomics Platform"/>
            <consortium name="The Broad Institute Genome Sequencing Center for Infectious Disease"/>
            <person name="Wu L."/>
            <person name="Ma J."/>
        </authorList>
    </citation>
    <scope>NUCLEOTIDE SEQUENCE [LARGE SCALE GENOMIC DNA]</scope>
    <source>
        <strain evidence="2">JCM 12149</strain>
    </source>
</reference>
<name>A0ABP3IY04_9BACI</name>
<dbReference type="RefSeq" id="WP_343751134.1">
    <property type="nucleotide sequence ID" value="NZ_BAAADM010000015.1"/>
</dbReference>
<comment type="caution">
    <text evidence="1">The sequence shown here is derived from an EMBL/GenBank/DDBJ whole genome shotgun (WGS) entry which is preliminary data.</text>
</comment>
<gene>
    <name evidence="1" type="ORF">GCM10008983_06520</name>
</gene>
<protein>
    <submittedName>
        <fullName evidence="1">Uncharacterized protein</fullName>
    </submittedName>
</protein>
<evidence type="ECO:0000313" key="2">
    <source>
        <dbReference type="Proteomes" id="UP001501459"/>
    </source>
</evidence>
<keyword evidence="2" id="KW-1185">Reference proteome</keyword>
<organism evidence="1 2">
    <name type="scientific">Lentibacillus halophilus</name>
    <dbReference type="NCBI Taxonomy" id="295065"/>
    <lineage>
        <taxon>Bacteria</taxon>
        <taxon>Bacillati</taxon>
        <taxon>Bacillota</taxon>
        <taxon>Bacilli</taxon>
        <taxon>Bacillales</taxon>
        <taxon>Bacillaceae</taxon>
        <taxon>Lentibacillus</taxon>
    </lineage>
</organism>
<sequence length="64" mass="7460">MENQNVFKLKQDQKSLNEKVDNIENMLMQNIEQTAIVNDECKQISKQIKEISNKLESVVGENHE</sequence>
<dbReference type="EMBL" id="BAAADM010000015">
    <property type="protein sequence ID" value="GAA0432618.1"/>
    <property type="molecule type" value="Genomic_DNA"/>
</dbReference>
<evidence type="ECO:0000313" key="1">
    <source>
        <dbReference type="EMBL" id="GAA0432618.1"/>
    </source>
</evidence>
<dbReference type="Proteomes" id="UP001501459">
    <property type="component" value="Unassembled WGS sequence"/>
</dbReference>
<proteinExistence type="predicted"/>
<accession>A0ABP3IY04</accession>